<feature type="chain" id="PRO_5045752904" description="Secreted protein" evidence="1">
    <location>
        <begin position="34"/>
        <end position="210"/>
    </location>
</feature>
<evidence type="ECO:0008006" key="4">
    <source>
        <dbReference type="Google" id="ProtNLM"/>
    </source>
</evidence>
<dbReference type="EMBL" id="BAAABW010000047">
    <property type="protein sequence ID" value="GAA0382623.1"/>
    <property type="molecule type" value="Genomic_DNA"/>
</dbReference>
<proteinExistence type="predicted"/>
<organism evidence="2 3">
    <name type="scientific">Streptomyces blastmyceticus</name>
    <dbReference type="NCBI Taxonomy" id="68180"/>
    <lineage>
        <taxon>Bacteria</taxon>
        <taxon>Bacillati</taxon>
        <taxon>Actinomycetota</taxon>
        <taxon>Actinomycetes</taxon>
        <taxon>Kitasatosporales</taxon>
        <taxon>Streptomycetaceae</taxon>
        <taxon>Streptomyces</taxon>
    </lineage>
</organism>
<keyword evidence="1" id="KW-0732">Signal</keyword>
<evidence type="ECO:0000313" key="3">
    <source>
        <dbReference type="Proteomes" id="UP001500063"/>
    </source>
</evidence>
<keyword evidence="3" id="KW-1185">Reference proteome</keyword>
<dbReference type="PROSITE" id="PS51257">
    <property type="entry name" value="PROKAR_LIPOPROTEIN"/>
    <property type="match status" value="1"/>
</dbReference>
<evidence type="ECO:0000256" key="1">
    <source>
        <dbReference type="SAM" id="SignalP"/>
    </source>
</evidence>
<name>A0ABP3HW59_9ACTN</name>
<sequence>MPAPRTTGLALVTAACGTVALVMTTTLATPAPAAPPHITKAAVTAPVAPAAPAAHTASAVPAPDALRRAAADGVKAIDTSSVTAAANTAAQSCDAAQPAPQKDVRNCAAVKQQLAALTTARAALQQQATAAAPDVNAIAGATTGAVGATAQLAKDDIGIAPGARGMNGFHTGGGLLTVATRLVGGLVGALSPLANGLSFLVRGLLETLLT</sequence>
<reference evidence="3" key="1">
    <citation type="journal article" date="2019" name="Int. J. Syst. Evol. Microbiol.">
        <title>The Global Catalogue of Microorganisms (GCM) 10K type strain sequencing project: providing services to taxonomists for standard genome sequencing and annotation.</title>
        <authorList>
            <consortium name="The Broad Institute Genomics Platform"/>
            <consortium name="The Broad Institute Genome Sequencing Center for Infectious Disease"/>
            <person name="Wu L."/>
            <person name="Ma J."/>
        </authorList>
    </citation>
    <scope>NUCLEOTIDE SEQUENCE [LARGE SCALE GENOMIC DNA]</scope>
    <source>
        <strain evidence="3">JCM 4565</strain>
    </source>
</reference>
<protein>
    <recommendedName>
        <fullName evidence="4">Secreted protein</fullName>
    </recommendedName>
</protein>
<feature type="signal peptide" evidence="1">
    <location>
        <begin position="1"/>
        <end position="33"/>
    </location>
</feature>
<evidence type="ECO:0000313" key="2">
    <source>
        <dbReference type="EMBL" id="GAA0382623.1"/>
    </source>
</evidence>
<comment type="caution">
    <text evidence="2">The sequence shown here is derived from an EMBL/GenBank/DDBJ whole genome shotgun (WGS) entry which is preliminary data.</text>
</comment>
<gene>
    <name evidence="2" type="ORF">GCM10010319_71250</name>
</gene>
<dbReference type="RefSeq" id="WP_344124669.1">
    <property type="nucleotide sequence ID" value="NZ_BAAABW010000047.1"/>
</dbReference>
<accession>A0ABP3HW59</accession>
<dbReference type="Proteomes" id="UP001500063">
    <property type="component" value="Unassembled WGS sequence"/>
</dbReference>